<evidence type="ECO:0000256" key="3">
    <source>
        <dbReference type="ARBA" id="ARBA00022475"/>
    </source>
</evidence>
<feature type="transmembrane region" description="Helical" evidence="8">
    <location>
        <begin position="397"/>
        <end position="417"/>
    </location>
</feature>
<comment type="subcellular location">
    <subcellularLocation>
        <location evidence="1">Cell membrane</location>
        <topology evidence="1">Multi-pass membrane protein</topology>
    </subcellularLocation>
</comment>
<dbReference type="InterPro" id="IPR036259">
    <property type="entry name" value="MFS_trans_sf"/>
</dbReference>
<feature type="transmembrane region" description="Helical" evidence="8">
    <location>
        <begin position="269"/>
        <end position="288"/>
    </location>
</feature>
<evidence type="ECO:0000313" key="9">
    <source>
        <dbReference type="EMBL" id="MDT0444025.1"/>
    </source>
</evidence>
<evidence type="ECO:0000256" key="5">
    <source>
        <dbReference type="ARBA" id="ARBA00022989"/>
    </source>
</evidence>
<feature type="transmembrane region" description="Helical" evidence="8">
    <location>
        <begin position="358"/>
        <end position="376"/>
    </location>
</feature>
<evidence type="ECO:0000256" key="7">
    <source>
        <dbReference type="SAM" id="MobiDB-lite"/>
    </source>
</evidence>
<feature type="transmembrane region" description="Helical" evidence="8">
    <location>
        <begin position="334"/>
        <end position="352"/>
    </location>
</feature>
<feature type="transmembrane region" description="Helical" evidence="8">
    <location>
        <begin position="142"/>
        <end position="159"/>
    </location>
</feature>
<proteinExistence type="predicted"/>
<keyword evidence="10" id="KW-1185">Reference proteome</keyword>
<feature type="transmembrane region" description="Helical" evidence="8">
    <location>
        <begin position="423"/>
        <end position="444"/>
    </location>
</feature>
<keyword evidence="4 8" id="KW-0812">Transmembrane</keyword>
<organism evidence="9 10">
    <name type="scientific">Streptomyces johnsoniae</name>
    <dbReference type="NCBI Taxonomy" id="3075532"/>
    <lineage>
        <taxon>Bacteria</taxon>
        <taxon>Bacillati</taxon>
        <taxon>Actinomycetota</taxon>
        <taxon>Actinomycetes</taxon>
        <taxon>Kitasatosporales</taxon>
        <taxon>Streptomycetaceae</taxon>
        <taxon>Streptomyces</taxon>
    </lineage>
</organism>
<keyword evidence="3" id="KW-1003">Cell membrane</keyword>
<dbReference type="InterPro" id="IPR022324">
    <property type="entry name" value="Bacilysin_exporter_BacE_put"/>
</dbReference>
<evidence type="ECO:0000256" key="8">
    <source>
        <dbReference type="SAM" id="Phobius"/>
    </source>
</evidence>
<accession>A0ABU2S504</accession>
<reference evidence="10" key="1">
    <citation type="submission" date="2023-07" db="EMBL/GenBank/DDBJ databases">
        <title>30 novel species of actinomycetes from the DSMZ collection.</title>
        <authorList>
            <person name="Nouioui I."/>
        </authorList>
    </citation>
    <scope>NUCLEOTIDE SEQUENCE [LARGE SCALE GENOMIC DNA]</scope>
    <source>
        <strain evidence="10">DSM 41886</strain>
    </source>
</reference>
<evidence type="ECO:0000256" key="1">
    <source>
        <dbReference type="ARBA" id="ARBA00004651"/>
    </source>
</evidence>
<feature type="transmembrane region" description="Helical" evidence="8">
    <location>
        <begin position="109"/>
        <end position="130"/>
    </location>
</feature>
<evidence type="ECO:0000313" key="10">
    <source>
        <dbReference type="Proteomes" id="UP001183615"/>
    </source>
</evidence>
<evidence type="ECO:0000256" key="4">
    <source>
        <dbReference type="ARBA" id="ARBA00022692"/>
    </source>
</evidence>
<dbReference type="PRINTS" id="PR01988">
    <property type="entry name" value="EXPORTERBACE"/>
</dbReference>
<sequence length="454" mass="47973">MARARPDASSSRSEVTHGLAGRPRPRRGIVADTIRPGAGRQFLARRSMSTRAAAEAGARARRFPPARLWRTLTGAQLALLVGGFLVNIGTFAVYPYLAVLLRDRVGIGMAQVGVVLGVATLMQFASAPFTAAFAERVGLKRTLVLATGLYTLGALTYLGGVGEPVLMVLALFVNCGAGALYSPAYRGYLVHSATVEQRPRLVSSGNAAGNLGIALGPVVGALFLREPGLLFAMSTVLYSVLAVGHAFLRPERPAEGGTAAEPFRRVLRGLAGVPFTVTVLTHYLYMQFYQYLAIFVDGRLATAVFGMIMMGYSFGLVVLQPLLAEWVGRTRHSVVMAIGFSCMAVGMAAFASGRPAGVAGGAMAMSVGNAVLFLKNELEALARSRRSVTVTFGQQRLAVGVGALFSGVIGGTVYGLFERADLLPGFWLAVAAQCVLLPPLVLVAGRRLRRASRP</sequence>
<evidence type="ECO:0000256" key="6">
    <source>
        <dbReference type="ARBA" id="ARBA00023136"/>
    </source>
</evidence>
<name>A0ABU2S504_9ACTN</name>
<keyword evidence="6 8" id="KW-0472">Membrane</keyword>
<keyword evidence="5 8" id="KW-1133">Transmembrane helix</keyword>
<evidence type="ECO:0000256" key="2">
    <source>
        <dbReference type="ARBA" id="ARBA00022448"/>
    </source>
</evidence>
<comment type="caution">
    <text evidence="9">The sequence shown here is derived from an EMBL/GenBank/DDBJ whole genome shotgun (WGS) entry which is preliminary data.</text>
</comment>
<keyword evidence="2" id="KW-0813">Transport</keyword>
<dbReference type="PANTHER" id="PTHR23517:SF2">
    <property type="entry name" value="MULTIDRUG RESISTANCE PROTEIN MDTH"/>
    <property type="match status" value="1"/>
</dbReference>
<dbReference type="Gene3D" id="1.20.1250.20">
    <property type="entry name" value="MFS general substrate transporter like domains"/>
    <property type="match status" value="1"/>
</dbReference>
<feature type="transmembrane region" description="Helical" evidence="8">
    <location>
        <begin position="165"/>
        <end position="184"/>
    </location>
</feature>
<feature type="transmembrane region" description="Helical" evidence="8">
    <location>
        <begin position="230"/>
        <end position="248"/>
    </location>
</feature>
<dbReference type="EMBL" id="JAVREV010000007">
    <property type="protein sequence ID" value="MDT0444025.1"/>
    <property type="molecule type" value="Genomic_DNA"/>
</dbReference>
<protein>
    <submittedName>
        <fullName evidence="9">MFS transporter</fullName>
    </submittedName>
</protein>
<dbReference type="PANTHER" id="PTHR23517">
    <property type="entry name" value="RESISTANCE PROTEIN MDTM, PUTATIVE-RELATED-RELATED"/>
    <property type="match status" value="1"/>
</dbReference>
<dbReference type="SUPFAM" id="SSF103473">
    <property type="entry name" value="MFS general substrate transporter"/>
    <property type="match status" value="1"/>
</dbReference>
<feature type="transmembrane region" description="Helical" evidence="8">
    <location>
        <begin position="77"/>
        <end position="97"/>
    </location>
</feature>
<dbReference type="Proteomes" id="UP001183615">
    <property type="component" value="Unassembled WGS sequence"/>
</dbReference>
<dbReference type="Pfam" id="PF07690">
    <property type="entry name" value="MFS_1"/>
    <property type="match status" value="1"/>
</dbReference>
<feature type="transmembrane region" description="Helical" evidence="8">
    <location>
        <begin position="205"/>
        <end position="224"/>
    </location>
</feature>
<feature type="transmembrane region" description="Helical" evidence="8">
    <location>
        <begin position="300"/>
        <end position="322"/>
    </location>
</feature>
<dbReference type="InterPro" id="IPR011701">
    <property type="entry name" value="MFS"/>
</dbReference>
<gene>
    <name evidence="9" type="ORF">RM779_15685</name>
</gene>
<feature type="region of interest" description="Disordered" evidence="7">
    <location>
        <begin position="1"/>
        <end position="26"/>
    </location>
</feature>
<dbReference type="InterPro" id="IPR050171">
    <property type="entry name" value="MFS_Transporters"/>
</dbReference>